<evidence type="ECO:0000259" key="2">
    <source>
        <dbReference type="Pfam" id="PF00501"/>
    </source>
</evidence>
<dbReference type="Pfam" id="PF13193">
    <property type="entry name" value="AMP-binding_C"/>
    <property type="match status" value="1"/>
</dbReference>
<dbReference type="InterPro" id="IPR042099">
    <property type="entry name" value="ANL_N_sf"/>
</dbReference>
<comment type="caution">
    <text evidence="5">The sequence shown here is derived from an EMBL/GenBank/DDBJ whole genome shotgun (WGS) entry which is preliminary data.</text>
</comment>
<evidence type="ECO:0000256" key="1">
    <source>
        <dbReference type="ARBA" id="ARBA00006432"/>
    </source>
</evidence>
<name>A0A8H6PSD0_9EURO</name>
<evidence type="ECO:0000313" key="7">
    <source>
        <dbReference type="Proteomes" id="UP000662466"/>
    </source>
</evidence>
<sequence length="574" mass="63755">MLNPNSKRRLLPDDTIFSQLVQCAIEFDGPAFRDPDYEVTADHRQLIHDVLQMRERIYETIPPLSFDDSGLLREEDMFILLLAPNGYEFVVGCLAILSVGGAVVPLASSILPEEALYFFGQCQSELLVTGSKALDIASSCQEYAQGHGFPTVKILPIEKTAKHLCHMPMEDIVDRSLTIPPSRPGLVIFTSGSTGPPKGVVLPRACFYPGPLRKEEGWICPAHRPVHWAGGATQLIHMVLEGVRLDFIPHGSSPAVFWEHIRQRRVTLFAVIPMLLVQLKTYFQQQLMNLPPQQLREYVDGARHIRVFRVGSAMPAPETMQFWERIMGRPVQTGYGSTEGGGIISIACGSRHASSIGKPLPDTCLKLSEGNHGEILLKSPRMLLCYLNNEEATRAVLDEDGFYHTGDLAHLEGDEYIFDGRASSDFIRFNGYKVSILELEHALMSLDCVTEAYVVPVPDAEYGEQAAAIIRPWSGLKEQTVSLQCVREDLSKVLPIYMLPTMLLVLSPDEVLPQSSSGKISRATLQKEYFNHAGLDAHKIEVCKVDSKLKSAGYRPWDWAGLQRTAASSSISQK</sequence>
<dbReference type="AlphaFoldDB" id="A0A8H6PSD0"/>
<dbReference type="InterPro" id="IPR025110">
    <property type="entry name" value="AMP-bd_C"/>
</dbReference>
<dbReference type="PROSITE" id="PS00455">
    <property type="entry name" value="AMP_BINDING"/>
    <property type="match status" value="1"/>
</dbReference>
<feature type="domain" description="AMP-binding enzyme C-terminal" evidence="3">
    <location>
        <begin position="438"/>
        <end position="519"/>
    </location>
</feature>
<dbReference type="Proteomes" id="UP000630445">
    <property type="component" value="Unassembled WGS sequence"/>
</dbReference>
<evidence type="ECO:0000313" key="6">
    <source>
        <dbReference type="Proteomes" id="UP000630445"/>
    </source>
</evidence>
<dbReference type="Proteomes" id="UP000662466">
    <property type="component" value="Unassembled WGS sequence"/>
</dbReference>
<comment type="similarity">
    <text evidence="1">Belongs to the ATP-dependent AMP-binding enzyme family.</text>
</comment>
<dbReference type="EMBL" id="JACBAD010002120">
    <property type="protein sequence ID" value="KAF7114937.1"/>
    <property type="molecule type" value="Genomic_DNA"/>
</dbReference>
<dbReference type="Gene3D" id="3.30.300.30">
    <property type="match status" value="1"/>
</dbReference>
<keyword evidence="6" id="KW-1185">Reference proteome</keyword>
<reference evidence="5" key="1">
    <citation type="submission" date="2020-06" db="EMBL/GenBank/DDBJ databases">
        <title>Draft genome sequences of strains closely related to Aspergillus parafelis and Aspergillus hiratsukae.</title>
        <authorList>
            <person name="Dos Santos R.A.C."/>
            <person name="Rivero-Menendez O."/>
            <person name="Steenwyk J.L."/>
            <person name="Mead M.E."/>
            <person name="Goldman G.H."/>
            <person name="Alastruey-Izquierdo A."/>
            <person name="Rokas A."/>
        </authorList>
    </citation>
    <scope>NUCLEOTIDE SEQUENCE</scope>
    <source>
        <strain evidence="4">CNM-CM5793</strain>
        <strain evidence="5">CNM-CM6106</strain>
    </source>
</reference>
<evidence type="ECO:0000259" key="3">
    <source>
        <dbReference type="Pfam" id="PF13193"/>
    </source>
</evidence>
<dbReference type="GO" id="GO:0006631">
    <property type="term" value="P:fatty acid metabolic process"/>
    <property type="evidence" value="ECO:0007669"/>
    <property type="project" value="TreeGrafter"/>
</dbReference>
<organism evidence="5 7">
    <name type="scientific">Aspergillus hiratsukae</name>
    <dbReference type="NCBI Taxonomy" id="1194566"/>
    <lineage>
        <taxon>Eukaryota</taxon>
        <taxon>Fungi</taxon>
        <taxon>Dikarya</taxon>
        <taxon>Ascomycota</taxon>
        <taxon>Pezizomycotina</taxon>
        <taxon>Eurotiomycetes</taxon>
        <taxon>Eurotiomycetidae</taxon>
        <taxon>Eurotiales</taxon>
        <taxon>Aspergillaceae</taxon>
        <taxon>Aspergillus</taxon>
        <taxon>Aspergillus subgen. Fumigati</taxon>
    </lineage>
</organism>
<gene>
    <name evidence="4" type="ORF">CNMCM5793_000707</name>
    <name evidence="5" type="ORF">CNMCM6106_006732</name>
</gene>
<dbReference type="Gene3D" id="3.40.50.12780">
    <property type="entry name" value="N-terminal domain of ligase-like"/>
    <property type="match status" value="1"/>
</dbReference>
<dbReference type="CDD" id="cd04433">
    <property type="entry name" value="AFD_class_I"/>
    <property type="match status" value="1"/>
</dbReference>
<evidence type="ECO:0000313" key="4">
    <source>
        <dbReference type="EMBL" id="KAF7114937.1"/>
    </source>
</evidence>
<dbReference type="InterPro" id="IPR020845">
    <property type="entry name" value="AMP-binding_CS"/>
</dbReference>
<dbReference type="GO" id="GO:0031956">
    <property type="term" value="F:medium-chain fatty acid-CoA ligase activity"/>
    <property type="evidence" value="ECO:0007669"/>
    <property type="project" value="TreeGrafter"/>
</dbReference>
<dbReference type="InterPro" id="IPR000873">
    <property type="entry name" value="AMP-dep_synth/lig_dom"/>
</dbReference>
<dbReference type="InterPro" id="IPR045851">
    <property type="entry name" value="AMP-bd_C_sf"/>
</dbReference>
<dbReference type="OrthoDB" id="6614653at2759"/>
<feature type="domain" description="AMP-dependent synthetase/ligase" evidence="2">
    <location>
        <begin position="77"/>
        <end position="387"/>
    </location>
</feature>
<dbReference type="PANTHER" id="PTHR43201:SF8">
    <property type="entry name" value="ACYL-COA SYNTHETASE FAMILY MEMBER 3"/>
    <property type="match status" value="1"/>
</dbReference>
<evidence type="ECO:0000313" key="5">
    <source>
        <dbReference type="EMBL" id="KAF7159459.1"/>
    </source>
</evidence>
<accession>A0A8H6PSD0</accession>
<dbReference type="EMBL" id="JACBAF010002275">
    <property type="protein sequence ID" value="KAF7159459.1"/>
    <property type="molecule type" value="Genomic_DNA"/>
</dbReference>
<dbReference type="PANTHER" id="PTHR43201">
    <property type="entry name" value="ACYL-COA SYNTHETASE"/>
    <property type="match status" value="1"/>
</dbReference>
<proteinExistence type="inferred from homology"/>
<evidence type="ECO:0008006" key="8">
    <source>
        <dbReference type="Google" id="ProtNLM"/>
    </source>
</evidence>
<protein>
    <recommendedName>
        <fullName evidence="8">Acetyl-CoA synthetase-like protein</fullName>
    </recommendedName>
</protein>
<dbReference type="Pfam" id="PF00501">
    <property type="entry name" value="AMP-binding"/>
    <property type="match status" value="1"/>
</dbReference>
<dbReference type="SUPFAM" id="SSF56801">
    <property type="entry name" value="Acetyl-CoA synthetase-like"/>
    <property type="match status" value="1"/>
</dbReference>